<evidence type="ECO:0000313" key="1">
    <source>
        <dbReference type="EMBL" id="SFF04134.1"/>
    </source>
</evidence>
<proteinExistence type="predicted"/>
<organism evidence="1 2">
    <name type="scientific">Sunxiuqinia elliptica</name>
    <dbReference type="NCBI Taxonomy" id="655355"/>
    <lineage>
        <taxon>Bacteria</taxon>
        <taxon>Pseudomonadati</taxon>
        <taxon>Bacteroidota</taxon>
        <taxon>Bacteroidia</taxon>
        <taxon>Marinilabiliales</taxon>
        <taxon>Prolixibacteraceae</taxon>
        <taxon>Sunxiuqinia</taxon>
    </lineage>
</organism>
<accession>A0A1I2FF51</accession>
<name>A0A1I2FF51_9BACT</name>
<protein>
    <submittedName>
        <fullName evidence="1">Uncharacterized protein</fullName>
    </submittedName>
</protein>
<dbReference type="RefSeq" id="WP_093919128.1">
    <property type="nucleotide sequence ID" value="NZ_FONW01000002.1"/>
</dbReference>
<dbReference type="Proteomes" id="UP000198964">
    <property type="component" value="Unassembled WGS sequence"/>
</dbReference>
<sequence length="123" mass="13410">MERDIRCVSILFLGVFLMVVGCSKEETVVEGFERGEEVKCVSGVKGVIGYVAQVDKFAIFTGVDGAYDSQGVGLVSLIPEEFQVEGLEVVFDGVYYSCDGIFPSIPGQVYYYLDVSAIKLLVD</sequence>
<keyword evidence="2" id="KW-1185">Reference proteome</keyword>
<gene>
    <name evidence="1" type="ORF">SAMN05216283_102473</name>
</gene>
<dbReference type="EMBL" id="FONW01000002">
    <property type="protein sequence ID" value="SFF04134.1"/>
    <property type="molecule type" value="Genomic_DNA"/>
</dbReference>
<reference evidence="1 2" key="1">
    <citation type="submission" date="2016-10" db="EMBL/GenBank/DDBJ databases">
        <authorList>
            <person name="de Groot N.N."/>
        </authorList>
    </citation>
    <scope>NUCLEOTIDE SEQUENCE [LARGE SCALE GENOMIC DNA]</scope>
    <source>
        <strain evidence="1 2">CGMCC 1.9156</strain>
    </source>
</reference>
<evidence type="ECO:0000313" key="2">
    <source>
        <dbReference type="Proteomes" id="UP000198964"/>
    </source>
</evidence>
<dbReference type="PROSITE" id="PS51257">
    <property type="entry name" value="PROKAR_LIPOPROTEIN"/>
    <property type="match status" value="1"/>
</dbReference>
<dbReference type="AlphaFoldDB" id="A0A1I2FF51"/>